<sequence>MSIRRVFRTILIGGLLVALPVTSAWATHRSEAEQAIDEAKAAHALAETAGVASAETAAMIKEAEAIMPERQFTKARELALRAMKQDTFAVEQAQGATVDTDAAKQAEEAIAAAEAARKKASSVRGEWRDTGKLIKEAQELANSGDFAGATALARKAQRQGEMGYEQAIREQGATFPTYVKKPQ</sequence>
<dbReference type="OrthoDB" id="5768779at2"/>
<evidence type="ECO:0008006" key="4">
    <source>
        <dbReference type="Google" id="ProtNLM"/>
    </source>
</evidence>
<evidence type="ECO:0000313" key="2">
    <source>
        <dbReference type="EMBL" id="RKT46595.1"/>
    </source>
</evidence>
<accession>A0A495VDS8</accession>
<keyword evidence="3" id="KW-1185">Reference proteome</keyword>
<evidence type="ECO:0000256" key="1">
    <source>
        <dbReference type="SAM" id="SignalP"/>
    </source>
</evidence>
<gene>
    <name evidence="2" type="ORF">BDD21_4119</name>
</gene>
<keyword evidence="1" id="KW-0732">Signal</keyword>
<dbReference type="AlphaFoldDB" id="A0A495VDS8"/>
<evidence type="ECO:0000313" key="3">
    <source>
        <dbReference type="Proteomes" id="UP000274556"/>
    </source>
</evidence>
<feature type="signal peptide" evidence="1">
    <location>
        <begin position="1"/>
        <end position="26"/>
    </location>
</feature>
<dbReference type="EMBL" id="RBXL01000001">
    <property type="protein sequence ID" value="RKT46595.1"/>
    <property type="molecule type" value="Genomic_DNA"/>
</dbReference>
<comment type="caution">
    <text evidence="2">The sequence shown here is derived from an EMBL/GenBank/DDBJ whole genome shotgun (WGS) entry which is preliminary data.</text>
</comment>
<proteinExistence type="predicted"/>
<organism evidence="2 3">
    <name type="scientific">Thiocapsa rosea</name>
    <dbReference type="NCBI Taxonomy" id="69360"/>
    <lineage>
        <taxon>Bacteria</taxon>
        <taxon>Pseudomonadati</taxon>
        <taxon>Pseudomonadota</taxon>
        <taxon>Gammaproteobacteria</taxon>
        <taxon>Chromatiales</taxon>
        <taxon>Chromatiaceae</taxon>
        <taxon>Thiocapsa</taxon>
    </lineage>
</organism>
<feature type="chain" id="PRO_5019761611" description="SoxXA-binding protein SoxK" evidence="1">
    <location>
        <begin position="27"/>
        <end position="183"/>
    </location>
</feature>
<reference evidence="2 3" key="1">
    <citation type="submission" date="2018-10" db="EMBL/GenBank/DDBJ databases">
        <title>Genomic Encyclopedia of Archaeal and Bacterial Type Strains, Phase II (KMG-II): from individual species to whole genera.</title>
        <authorList>
            <person name="Goeker M."/>
        </authorList>
    </citation>
    <scope>NUCLEOTIDE SEQUENCE [LARGE SCALE GENOMIC DNA]</scope>
    <source>
        <strain evidence="2 3">DSM 235</strain>
    </source>
</reference>
<dbReference type="Proteomes" id="UP000274556">
    <property type="component" value="Unassembled WGS sequence"/>
</dbReference>
<protein>
    <recommendedName>
        <fullName evidence="4">SoxXA-binding protein SoxK</fullName>
    </recommendedName>
</protein>
<name>A0A495VDS8_9GAMM</name>